<organism evidence="1 2">
    <name type="scientific">Tachysurus vachellii</name>
    <name type="common">Darkbarbel catfish</name>
    <name type="synonym">Pelteobagrus vachellii</name>
    <dbReference type="NCBI Taxonomy" id="175792"/>
    <lineage>
        <taxon>Eukaryota</taxon>
        <taxon>Metazoa</taxon>
        <taxon>Chordata</taxon>
        <taxon>Craniata</taxon>
        <taxon>Vertebrata</taxon>
        <taxon>Euteleostomi</taxon>
        <taxon>Actinopterygii</taxon>
        <taxon>Neopterygii</taxon>
        <taxon>Teleostei</taxon>
        <taxon>Ostariophysi</taxon>
        <taxon>Siluriformes</taxon>
        <taxon>Bagridae</taxon>
        <taxon>Tachysurus</taxon>
    </lineage>
</organism>
<dbReference type="Proteomes" id="UP001187315">
    <property type="component" value="Unassembled WGS sequence"/>
</dbReference>
<sequence>ATRSLSRSTLGPRVTMKITRGPNSHLKMHPTMIPHRFVINKTRNTKHSAHWSKDYMTSSEIFLILGTCKQILDFLCSQYMAKWLRLSASVQLVFVNYKL</sequence>
<protein>
    <submittedName>
        <fullName evidence="1">Uncharacterized protein</fullName>
    </submittedName>
</protein>
<comment type="caution">
    <text evidence="1">The sequence shown here is derived from an EMBL/GenBank/DDBJ whole genome shotgun (WGS) entry which is preliminary data.</text>
</comment>
<evidence type="ECO:0000313" key="2">
    <source>
        <dbReference type="Proteomes" id="UP001187315"/>
    </source>
</evidence>
<dbReference type="EMBL" id="JAVHJS010000003">
    <property type="protein sequence ID" value="KAK2864936.1"/>
    <property type="molecule type" value="Genomic_DNA"/>
</dbReference>
<proteinExistence type="predicted"/>
<gene>
    <name evidence="1" type="ORF">Q7C36_004090</name>
</gene>
<name>A0AA88NT19_TACVA</name>
<feature type="non-terminal residue" evidence="1">
    <location>
        <position position="99"/>
    </location>
</feature>
<accession>A0AA88NT19</accession>
<keyword evidence="2" id="KW-1185">Reference proteome</keyword>
<evidence type="ECO:0000313" key="1">
    <source>
        <dbReference type="EMBL" id="KAK2864936.1"/>
    </source>
</evidence>
<dbReference type="AlphaFoldDB" id="A0AA88NT19"/>
<reference evidence="1" key="1">
    <citation type="submission" date="2023-08" db="EMBL/GenBank/DDBJ databases">
        <title>Pelteobagrus vachellii genome.</title>
        <authorList>
            <person name="Liu H."/>
        </authorList>
    </citation>
    <scope>NUCLEOTIDE SEQUENCE</scope>
    <source>
        <strain evidence="1">PRFRI_2022a</strain>
        <tissue evidence="1">Muscle</tissue>
    </source>
</reference>